<protein>
    <submittedName>
        <fullName evidence="3">Uncharacterized protein</fullName>
    </submittedName>
</protein>
<feature type="transmembrane region" description="Helical" evidence="2">
    <location>
        <begin position="62"/>
        <end position="80"/>
    </location>
</feature>
<proteinExistence type="predicted"/>
<dbReference type="RefSeq" id="WP_277520331.1">
    <property type="nucleotide sequence ID" value="NZ_JAMQOT010000001.1"/>
</dbReference>
<keyword evidence="2" id="KW-1133">Transmembrane helix</keyword>
<feature type="compositionally biased region" description="Basic and acidic residues" evidence="1">
    <location>
        <begin position="10"/>
        <end position="24"/>
    </location>
</feature>
<dbReference type="EMBL" id="JAMQOT010000001">
    <property type="protein sequence ID" value="MDF9744861.1"/>
    <property type="molecule type" value="Genomic_DNA"/>
</dbReference>
<evidence type="ECO:0000313" key="4">
    <source>
        <dbReference type="Proteomes" id="UP001154061"/>
    </source>
</evidence>
<feature type="transmembrane region" description="Helical" evidence="2">
    <location>
        <begin position="512"/>
        <end position="533"/>
    </location>
</feature>
<accession>A0A9Q4KZ61</accession>
<feature type="transmembrane region" description="Helical" evidence="2">
    <location>
        <begin position="276"/>
        <end position="295"/>
    </location>
</feature>
<evidence type="ECO:0000313" key="3">
    <source>
        <dbReference type="EMBL" id="MDF9744861.1"/>
    </source>
</evidence>
<dbReference type="AlphaFoldDB" id="A0A9Q4KZ61"/>
<feature type="transmembrane region" description="Helical" evidence="2">
    <location>
        <begin position="86"/>
        <end position="103"/>
    </location>
</feature>
<feature type="transmembrane region" description="Helical" evidence="2">
    <location>
        <begin position="358"/>
        <end position="383"/>
    </location>
</feature>
<comment type="caution">
    <text evidence="3">The sequence shown here is derived from an EMBL/GenBank/DDBJ whole genome shotgun (WGS) entry which is preliminary data.</text>
</comment>
<dbReference type="Pfam" id="PF24363">
    <property type="entry name" value="DUF7519"/>
    <property type="match status" value="1"/>
</dbReference>
<keyword evidence="2" id="KW-0472">Membrane</keyword>
<evidence type="ECO:0000256" key="1">
    <source>
        <dbReference type="SAM" id="MobiDB-lite"/>
    </source>
</evidence>
<dbReference type="Proteomes" id="UP001154061">
    <property type="component" value="Unassembled WGS sequence"/>
</dbReference>
<feature type="region of interest" description="Disordered" evidence="1">
    <location>
        <begin position="1"/>
        <end position="31"/>
    </location>
</feature>
<dbReference type="InterPro" id="IPR055941">
    <property type="entry name" value="DUF7519"/>
</dbReference>
<gene>
    <name evidence="3" type="ORF">NDI89_04595</name>
</gene>
<sequence>MTNDALTGTGHRDENGDFHGDESGTTRTRSTRTVALETARYTLESAVGGVRRTLRRPTASDIAMLCCTLAIGVAVGTTLVGGRLAALAMGAGLAAALTTVFLASERPLVRGLGGVVAVPVAVLVSSPLLLAGVLVLTSSSVGMIAGGSVWALVVASFAAGLVSWQQFGRGGVRRGSTGTMLATSGVVAVVVLPILPRADLRDRAVAAAADVLGVIRDVVITPEGSIAVVSFTGLVLVAAVLSSRALAAVPAERFVPPDRRDALAAAVDGLRRGCSLAIRAAIVLTVAAVAAPLVVEQFGTPPVRPAELRAVVPAPAGDGLATLVTTPGIRSAMVALAALALGLASLERLRGILGRGPAVVVARLVAPMVGGGLVALVLATALADPAAEADLRGVLQTALAGRAPPSVLEFLTSVPPLVLVAGVLVLALSSLSSLLWTVTTLRAVRLLPGRATGAALAAGAVFALAVGLAIDGRLEPALWTTAGAFVLWDIGEYADGIRTELGRDAATMRAELVHVGGTILAGGVVAGGTIGLYRWSAAAPSVTQPALAAVSVGTGLFAVVLVAWTLRG</sequence>
<feature type="transmembrane region" description="Helical" evidence="2">
    <location>
        <begin position="417"/>
        <end position="439"/>
    </location>
</feature>
<name>A0A9Q4KZ61_9EURY</name>
<keyword evidence="2" id="KW-0812">Transmembrane</keyword>
<feature type="transmembrane region" description="Helical" evidence="2">
    <location>
        <begin position="143"/>
        <end position="164"/>
    </location>
</feature>
<feature type="transmembrane region" description="Helical" evidence="2">
    <location>
        <begin position="545"/>
        <end position="566"/>
    </location>
</feature>
<feature type="transmembrane region" description="Helical" evidence="2">
    <location>
        <begin position="115"/>
        <end position="137"/>
    </location>
</feature>
<feature type="transmembrane region" description="Helical" evidence="2">
    <location>
        <begin position="476"/>
        <end position="491"/>
    </location>
</feature>
<reference evidence="3" key="1">
    <citation type="submission" date="2022-06" db="EMBL/GenBank/DDBJ databases">
        <title>Natrinema sp. a new haloarchaeum isolate from saline soil.</title>
        <authorList>
            <person name="Strakova D."/>
            <person name="Galisteo C."/>
            <person name="Sanchez-Porro C."/>
            <person name="Ventosa A."/>
        </authorList>
    </citation>
    <scope>NUCLEOTIDE SEQUENCE</scope>
    <source>
        <strain evidence="3">S1CR25-10</strain>
    </source>
</reference>
<feature type="transmembrane region" description="Helical" evidence="2">
    <location>
        <begin position="328"/>
        <end position="346"/>
    </location>
</feature>
<organism evidence="3 4">
    <name type="scientific">Natrinema salsiterrestre</name>
    <dbReference type="NCBI Taxonomy" id="2950540"/>
    <lineage>
        <taxon>Archaea</taxon>
        <taxon>Methanobacteriati</taxon>
        <taxon>Methanobacteriota</taxon>
        <taxon>Stenosarchaea group</taxon>
        <taxon>Halobacteria</taxon>
        <taxon>Halobacteriales</taxon>
        <taxon>Natrialbaceae</taxon>
        <taxon>Natrinema</taxon>
    </lineage>
</organism>
<feature type="transmembrane region" description="Helical" evidence="2">
    <location>
        <begin position="451"/>
        <end position="470"/>
    </location>
</feature>
<feature type="transmembrane region" description="Helical" evidence="2">
    <location>
        <begin position="176"/>
        <end position="195"/>
    </location>
</feature>
<keyword evidence="4" id="KW-1185">Reference proteome</keyword>
<evidence type="ECO:0000256" key="2">
    <source>
        <dbReference type="SAM" id="Phobius"/>
    </source>
</evidence>
<feature type="transmembrane region" description="Helical" evidence="2">
    <location>
        <begin position="226"/>
        <end position="249"/>
    </location>
</feature>